<comment type="similarity">
    <text evidence="1">Belongs to the UPF0161 family.</text>
</comment>
<dbReference type="RefSeq" id="WP_149426368.1">
    <property type="nucleotide sequence ID" value="NZ_CP022579.1"/>
</dbReference>
<gene>
    <name evidence="2" type="ORF">OTERR_31190</name>
</gene>
<keyword evidence="1" id="KW-1003">Cell membrane</keyword>
<dbReference type="GO" id="GO:0005886">
    <property type="term" value="C:plasma membrane"/>
    <property type="evidence" value="ECO:0007669"/>
    <property type="project" value="UniProtKB-SubCell"/>
</dbReference>
<dbReference type="AlphaFoldDB" id="A0A5C1ED55"/>
<organism evidence="2 3">
    <name type="scientific">Oryzomicrobium terrae</name>
    <dbReference type="NCBI Taxonomy" id="1735038"/>
    <lineage>
        <taxon>Bacteria</taxon>
        <taxon>Pseudomonadati</taxon>
        <taxon>Pseudomonadota</taxon>
        <taxon>Betaproteobacteria</taxon>
        <taxon>Rhodocyclales</taxon>
        <taxon>Rhodocyclaceae</taxon>
        <taxon>Oryzomicrobium</taxon>
    </lineage>
</organism>
<dbReference type="HAMAP" id="MF_00386">
    <property type="entry name" value="UPF0161_YidD"/>
    <property type="match status" value="1"/>
</dbReference>
<keyword evidence="3" id="KW-1185">Reference proteome</keyword>
<dbReference type="Proteomes" id="UP000323671">
    <property type="component" value="Chromosome"/>
</dbReference>
<evidence type="ECO:0000313" key="3">
    <source>
        <dbReference type="Proteomes" id="UP000323671"/>
    </source>
</evidence>
<comment type="subcellular location">
    <subcellularLocation>
        <location evidence="1">Cell membrane</location>
        <topology evidence="1">Peripheral membrane protein</topology>
        <orientation evidence="1">Cytoplasmic side</orientation>
    </subcellularLocation>
</comment>
<evidence type="ECO:0000313" key="2">
    <source>
        <dbReference type="EMBL" id="QEL66595.1"/>
    </source>
</evidence>
<evidence type="ECO:0000256" key="1">
    <source>
        <dbReference type="HAMAP-Rule" id="MF_00386"/>
    </source>
</evidence>
<sequence>MRFLLIGLVRIYQYALSPFLGRSCRFVPSCSEYMIESLQRHGVVKGLWLGTRRVCRCHPWHPGGHDPVP</sequence>
<proteinExistence type="inferred from homology"/>
<dbReference type="EMBL" id="CP022579">
    <property type="protein sequence ID" value="QEL66595.1"/>
    <property type="molecule type" value="Genomic_DNA"/>
</dbReference>
<dbReference type="PANTHER" id="PTHR33383:SF1">
    <property type="entry name" value="MEMBRANE PROTEIN INSERTION EFFICIENCY FACTOR-RELATED"/>
    <property type="match status" value="1"/>
</dbReference>
<dbReference type="PANTHER" id="PTHR33383">
    <property type="entry name" value="MEMBRANE PROTEIN INSERTION EFFICIENCY FACTOR-RELATED"/>
    <property type="match status" value="1"/>
</dbReference>
<reference evidence="2 3" key="1">
    <citation type="submission" date="2017-07" db="EMBL/GenBank/DDBJ databases">
        <title>Complete genome sequence of Oryzomicrobium terrae TPP412.</title>
        <authorList>
            <person name="Chiu L.-W."/>
            <person name="Lo K.-J."/>
            <person name="Tsai Y.-M."/>
            <person name="Lin S.-S."/>
            <person name="Kuo C.-H."/>
            <person name="Liu C.-T."/>
        </authorList>
    </citation>
    <scope>NUCLEOTIDE SEQUENCE [LARGE SCALE GENOMIC DNA]</scope>
    <source>
        <strain evidence="2 3">TPP412</strain>
    </source>
</reference>
<keyword evidence="1" id="KW-0472">Membrane</keyword>
<accession>A0A5C1ED55</accession>
<name>A0A5C1ED55_9RHOO</name>
<dbReference type="SMART" id="SM01234">
    <property type="entry name" value="Haemolytic"/>
    <property type="match status" value="1"/>
</dbReference>
<dbReference type="InterPro" id="IPR002696">
    <property type="entry name" value="Membr_insert_effic_factor_YidD"/>
</dbReference>
<dbReference type="KEGG" id="otr:OTERR_31190"/>
<comment type="function">
    <text evidence="1">Could be involved in insertion of integral membrane proteins into the membrane.</text>
</comment>
<protein>
    <recommendedName>
        <fullName evidence="1">Putative membrane protein insertion efficiency factor</fullName>
    </recommendedName>
</protein>
<dbReference type="NCBIfam" id="TIGR00278">
    <property type="entry name" value="membrane protein insertion efficiency factor YidD"/>
    <property type="match status" value="1"/>
</dbReference>
<dbReference type="Pfam" id="PF01809">
    <property type="entry name" value="YidD"/>
    <property type="match status" value="1"/>
</dbReference>